<keyword evidence="2" id="KW-1133">Transmembrane helix</keyword>
<name>A0ABS5TK22_9ACTN</name>
<dbReference type="RefSeq" id="WP_214157775.1">
    <property type="nucleotide sequence ID" value="NZ_JAHBAY010000009.1"/>
</dbReference>
<feature type="transmembrane region" description="Helical" evidence="2">
    <location>
        <begin position="1368"/>
        <end position="1390"/>
    </location>
</feature>
<feature type="signal peptide" evidence="3">
    <location>
        <begin position="1"/>
        <end position="31"/>
    </location>
</feature>
<evidence type="ECO:0000256" key="3">
    <source>
        <dbReference type="SAM" id="SignalP"/>
    </source>
</evidence>
<dbReference type="PANTHER" id="PTHR34819:SF5">
    <property type="entry name" value="CONSERVED REPEAT DOMAIN PROTEIN"/>
    <property type="match status" value="1"/>
</dbReference>
<keyword evidence="2" id="KW-0812">Transmembrane</keyword>
<feature type="chain" id="PRO_5046111221" evidence="3">
    <location>
        <begin position="32"/>
        <end position="1407"/>
    </location>
</feature>
<accession>A0ABS5TK22</accession>
<feature type="compositionally biased region" description="Low complexity" evidence="1">
    <location>
        <begin position="619"/>
        <end position="640"/>
    </location>
</feature>
<feature type="region of interest" description="Disordered" evidence="1">
    <location>
        <begin position="619"/>
        <end position="646"/>
    </location>
</feature>
<keyword evidence="6" id="KW-1185">Reference proteome</keyword>
<dbReference type="InterPro" id="IPR047589">
    <property type="entry name" value="DUF11_rpt"/>
</dbReference>
<evidence type="ECO:0000259" key="4">
    <source>
        <dbReference type="Pfam" id="PF01345"/>
    </source>
</evidence>
<dbReference type="InterPro" id="IPR013783">
    <property type="entry name" value="Ig-like_fold"/>
</dbReference>
<dbReference type="NCBIfam" id="NF012211">
    <property type="entry name" value="tand_rpt_95"/>
    <property type="match status" value="3"/>
</dbReference>
<feature type="domain" description="DUF11" evidence="4">
    <location>
        <begin position="955"/>
        <end position="1072"/>
    </location>
</feature>
<evidence type="ECO:0000313" key="5">
    <source>
        <dbReference type="EMBL" id="MBT0771451.1"/>
    </source>
</evidence>
<dbReference type="Pfam" id="PF17963">
    <property type="entry name" value="Big_9"/>
    <property type="match status" value="5"/>
</dbReference>
<protein>
    <submittedName>
        <fullName evidence="5">Tandem-95 repeat protein</fullName>
    </submittedName>
</protein>
<dbReference type="Gene3D" id="2.60.40.10">
    <property type="entry name" value="Immunoglobulins"/>
    <property type="match status" value="1"/>
</dbReference>
<dbReference type="PANTHER" id="PTHR34819">
    <property type="entry name" value="LARGE CYSTEINE-RICH PERIPLASMIC PROTEIN OMCB"/>
    <property type="match status" value="1"/>
</dbReference>
<evidence type="ECO:0000256" key="1">
    <source>
        <dbReference type="SAM" id="MobiDB-lite"/>
    </source>
</evidence>
<dbReference type="EMBL" id="JAHBAY010000009">
    <property type="protein sequence ID" value="MBT0771451.1"/>
    <property type="molecule type" value="Genomic_DNA"/>
</dbReference>
<keyword evidence="2" id="KW-0472">Membrane</keyword>
<evidence type="ECO:0000256" key="2">
    <source>
        <dbReference type="SAM" id="Phobius"/>
    </source>
</evidence>
<proteinExistence type="predicted"/>
<evidence type="ECO:0000313" key="6">
    <source>
        <dbReference type="Proteomes" id="UP001197247"/>
    </source>
</evidence>
<keyword evidence="3" id="KW-0732">Signal</keyword>
<dbReference type="InterPro" id="IPR001434">
    <property type="entry name" value="OmcB-like_DUF11"/>
</dbReference>
<reference evidence="5 6" key="1">
    <citation type="submission" date="2021-05" db="EMBL/GenBank/DDBJ databases">
        <title>Kineosporia and Streptomyces sp. nov. two new marine actinobacteria isolated from Coral.</title>
        <authorList>
            <person name="Buangrab K."/>
            <person name="Sutthacheep M."/>
            <person name="Yeemin T."/>
            <person name="Harunari E."/>
            <person name="Igarashi Y."/>
            <person name="Kanchanasin P."/>
            <person name="Tanasupawat S."/>
            <person name="Phongsopitanun W."/>
        </authorList>
    </citation>
    <scope>NUCLEOTIDE SEQUENCE [LARGE SCALE GENOMIC DNA]</scope>
    <source>
        <strain evidence="5 6">J2-2</strain>
    </source>
</reference>
<feature type="domain" description="DUF11" evidence="4">
    <location>
        <begin position="377"/>
        <end position="500"/>
    </location>
</feature>
<dbReference type="InterPro" id="IPR051172">
    <property type="entry name" value="Chlamydia_OmcB"/>
</dbReference>
<feature type="domain" description="DUF11" evidence="4">
    <location>
        <begin position="520"/>
        <end position="635"/>
    </location>
</feature>
<organism evidence="5 6">
    <name type="scientific">Kineosporia corallincola</name>
    <dbReference type="NCBI Taxonomy" id="2835133"/>
    <lineage>
        <taxon>Bacteria</taxon>
        <taxon>Bacillati</taxon>
        <taxon>Actinomycetota</taxon>
        <taxon>Actinomycetes</taxon>
        <taxon>Kineosporiales</taxon>
        <taxon>Kineosporiaceae</taxon>
        <taxon>Kineosporia</taxon>
    </lineage>
</organism>
<feature type="region of interest" description="Disordered" evidence="1">
    <location>
        <begin position="1049"/>
        <end position="1069"/>
    </location>
</feature>
<feature type="domain" description="DUF11" evidence="4">
    <location>
        <begin position="738"/>
        <end position="853"/>
    </location>
</feature>
<dbReference type="Proteomes" id="UP001197247">
    <property type="component" value="Unassembled WGS sequence"/>
</dbReference>
<dbReference type="Pfam" id="PF01345">
    <property type="entry name" value="DUF11"/>
    <property type="match status" value="4"/>
</dbReference>
<dbReference type="Gene3D" id="2.60.40.2810">
    <property type="match status" value="4"/>
</dbReference>
<gene>
    <name evidence="5" type="ORF">KIH74_21115</name>
</gene>
<sequence>MGRLSKWVAAGVVVCLAGLFGLVASAGSADAAITKAFGLRYQTDDTGDILLRGNSLVTCPAAATNCLAARSNSLTGTPMNNNAYSMEYVDNDSDSSTVSSSTANVALPAGATVKFAGLYWSGYSTAGNGRTAPSGVTKKNELLFKVPGGAYETITAAPASDFPVDGTASNGTPYLAFADVTAKVQTSGDYTAANIYAATGPDAYAAWALVLVIRDPTLPQRHMVVFDGFGTIESGDTSLDIGLTGLSTPPSGAIDVRLGAVVFEGDAGLTGDQFQFIPPSGATTVLSNAVNPADNPFNSTVSDNGVDVAGRVPDGNTFGFDADVFQSSALIGPSESTATLRMSTSGETFFPAVASFVSNIYAPRLDLVRSASVTDGSGDSRTRPGDLIRYTIKVTNNGQADSTGTRITDAIPAGTDYVAGSLQVDGAAVSDAADTDTGELSSGTLAVRLGTGAGGSGGSGGTLAPAAATTVTYVVRVTGQYTTGGAITGVTGATYSDPQSRSFSTSSNTTSTTVDPARTDLTVTQTTSPAVVQASGSRTVSWAVKVTNNGPDTETAPVLKETLPTGVTGVSVSGATCTLASGTYTCPLSSLADDASTTVTFTATLPATASDPSAASAVVSGAGTDPVTGNNTNSTGVGVNAPPDATGDLAALNSPSLSTDIDVLANDDDPDAADTLTLSSVTAPAHGTATIVGGKVNYTLDDVDFIGTDTFTYTTCDGRGGCDTATVSVAVNDHRRADLKVTQVAAPTVVQRGGSLAVTWNATVVNQGPQSEPSPVLVQKLPTGVTGVTATGATCTTSGTTLTCALGALASGASATVKFAATLPSTATDPSSATATVSGAIADPDASNNAVTTPIGVNRSPVATSDTGSLPADVLTADLDATKNDTDPDGDTLTISSVTSPAHGSASIVGGRIRYTLTDSTFVGDETFSYTVCDGRGACDSASVTVAVADHEVADLGVTQTAGPKVLQRDGSRVATWTATVRNAGPERALAPVLTQTLPAGVTGVATSLAACTVSGVVATCPLTGLDSGETTEITFTATVPADAADPATASAAVKGGSPDPDSTNNTATASVALNTPPVATDDAATLGSSVLRMTIDALAGVSDADDDPLTLKSVGKPAHGTATIVDGKIRYLLTDTDFTGEDTFSYVACDDRSGCDTAQITVTVAGRQHEPSATGDTATVVTGSTVKIDVLANDTDADGGTLTLKRITRAPEHGTAKVVKGKIVYTPDDGYVGTDTVRYEVCDSGGLCSQATAKIAVTAQPPVLKPDTGDVRPGGSTLIDVLGNDSDPAGYPLGSVTIIRYPGTGTATVKGNQIRYQAPSGLKAGTEVTIGYQVCNKAGACSDGEVVLTVAGTPVSGGGLAFTGTRMLGPVAVTGITLILAGLMTHRLVARPRERVRVRTHGRHKA</sequence>
<dbReference type="NCBIfam" id="TIGR01451">
    <property type="entry name" value="B_ant_repeat"/>
    <property type="match status" value="1"/>
</dbReference>
<comment type="caution">
    <text evidence="5">The sequence shown here is derived from an EMBL/GenBank/DDBJ whole genome shotgun (WGS) entry which is preliminary data.</text>
</comment>